<protein>
    <submittedName>
        <fullName evidence="2">Uncharacterized protein</fullName>
    </submittedName>
</protein>
<evidence type="ECO:0000313" key="2">
    <source>
        <dbReference type="EMBL" id="MYH63543.1"/>
    </source>
</evidence>
<sequence>MLEIWLEEIVLDVIAILIGTALIGIWALRGKIVPKLASLYMSTSEAITIPCALSIQVLQNLARLTSDIGESHFSAVLQFQVSIGHRASEEGRVEVPTATVVPTIEISTDETLNTYSATHDELVAECRKRYSDFKQNFRFYKLLEAVKTDPNCALERRLNPNNSRNSLRVFYRLDAVLAKFDDEYTKYK</sequence>
<keyword evidence="1" id="KW-0472">Membrane</keyword>
<evidence type="ECO:0000256" key="1">
    <source>
        <dbReference type="SAM" id="Phobius"/>
    </source>
</evidence>
<keyword evidence="1" id="KW-0812">Transmembrane</keyword>
<dbReference type="AlphaFoldDB" id="A0A6B1G240"/>
<keyword evidence="1" id="KW-1133">Transmembrane helix</keyword>
<reference evidence="2" key="1">
    <citation type="submission" date="2019-09" db="EMBL/GenBank/DDBJ databases">
        <title>Characterisation of the sponge microbiome using genome-centric metagenomics.</title>
        <authorList>
            <person name="Engelberts J.P."/>
            <person name="Robbins S.J."/>
            <person name="De Goeij J.M."/>
            <person name="Aranda M."/>
            <person name="Bell S.C."/>
            <person name="Webster N.S."/>
        </authorList>
    </citation>
    <scope>NUCLEOTIDE SEQUENCE</scope>
    <source>
        <strain evidence="2">SB0675_bin_29</strain>
    </source>
</reference>
<dbReference type="EMBL" id="VYDA01000632">
    <property type="protein sequence ID" value="MYH63543.1"/>
    <property type="molecule type" value="Genomic_DNA"/>
</dbReference>
<organism evidence="2">
    <name type="scientific">Caldilineaceae bacterium SB0675_bin_29</name>
    <dbReference type="NCBI Taxonomy" id="2605266"/>
    <lineage>
        <taxon>Bacteria</taxon>
        <taxon>Bacillati</taxon>
        <taxon>Chloroflexota</taxon>
        <taxon>Caldilineae</taxon>
        <taxon>Caldilineales</taxon>
        <taxon>Caldilineaceae</taxon>
    </lineage>
</organism>
<feature type="transmembrane region" description="Helical" evidence="1">
    <location>
        <begin position="9"/>
        <end position="28"/>
    </location>
</feature>
<accession>A0A6B1G240</accession>
<proteinExistence type="predicted"/>
<comment type="caution">
    <text evidence="2">The sequence shown here is derived from an EMBL/GenBank/DDBJ whole genome shotgun (WGS) entry which is preliminary data.</text>
</comment>
<name>A0A6B1G240_9CHLR</name>
<gene>
    <name evidence="2" type="ORF">F4148_17935</name>
</gene>